<dbReference type="InterPro" id="IPR027359">
    <property type="entry name" value="Volt_channel_dom_sf"/>
</dbReference>
<feature type="compositionally biased region" description="Basic and acidic residues" evidence="5">
    <location>
        <begin position="1369"/>
        <end position="1380"/>
    </location>
</feature>
<dbReference type="PANTHER" id="PTHR12844">
    <property type="entry name" value="CONNECTOR ENCHANCER OF KINASE SUPPRESSOR OF RAS"/>
    <property type="match status" value="1"/>
</dbReference>
<proteinExistence type="predicted"/>
<feature type="compositionally biased region" description="Basic and acidic residues" evidence="5">
    <location>
        <begin position="1495"/>
        <end position="1506"/>
    </location>
</feature>
<evidence type="ECO:0000256" key="3">
    <source>
        <dbReference type="ARBA" id="ARBA00022989"/>
    </source>
</evidence>
<feature type="compositionally biased region" description="Basic and acidic residues" evidence="5">
    <location>
        <begin position="1600"/>
        <end position="1622"/>
    </location>
</feature>
<dbReference type="PROSITE" id="PS51290">
    <property type="entry name" value="CRIC"/>
    <property type="match status" value="1"/>
</dbReference>
<dbReference type="Gene3D" id="1.10.150.50">
    <property type="entry name" value="Transcription Factor, Ets-1"/>
    <property type="match status" value="1"/>
</dbReference>
<accession>A0A8J6KMY5</accession>
<feature type="region of interest" description="Disordered" evidence="5">
    <location>
        <begin position="1252"/>
        <end position="1622"/>
    </location>
</feature>
<gene>
    <name evidence="9" type="ORF">LTLLF_188095</name>
</gene>
<dbReference type="CDD" id="cd01260">
    <property type="entry name" value="PH_CNK_mammalian-like"/>
    <property type="match status" value="1"/>
</dbReference>
<feature type="compositionally biased region" description="Basic and acidic residues" evidence="5">
    <location>
        <begin position="1285"/>
        <end position="1296"/>
    </location>
</feature>
<feature type="transmembrane region" description="Helical" evidence="6">
    <location>
        <begin position="906"/>
        <end position="924"/>
    </location>
</feature>
<feature type="transmembrane region" description="Helical" evidence="6">
    <location>
        <begin position="1032"/>
        <end position="1053"/>
    </location>
</feature>
<dbReference type="Pfam" id="PF00520">
    <property type="entry name" value="Ion_trans"/>
    <property type="match status" value="1"/>
</dbReference>
<feature type="compositionally biased region" description="Basic and acidic residues" evidence="5">
    <location>
        <begin position="1516"/>
        <end position="1527"/>
    </location>
</feature>
<dbReference type="GO" id="GO:0016301">
    <property type="term" value="F:kinase activity"/>
    <property type="evidence" value="ECO:0007669"/>
    <property type="project" value="UniProtKB-KW"/>
</dbReference>
<dbReference type="InterPro" id="IPR051566">
    <property type="entry name" value="CNKSR"/>
</dbReference>
<reference evidence="9" key="1">
    <citation type="submission" date="2020-03" db="EMBL/GenBank/DDBJ databases">
        <title>Studies in the Genomics of Life Span.</title>
        <authorList>
            <person name="Glass D."/>
        </authorList>
    </citation>
    <scope>NUCLEOTIDE SEQUENCE</scope>
    <source>
        <strain evidence="9">LTLLF</strain>
        <tissue evidence="9">Muscle</tissue>
    </source>
</reference>
<keyword evidence="4 6" id="KW-0472">Membrane</keyword>
<feature type="compositionally biased region" description="Basic and acidic residues" evidence="5">
    <location>
        <begin position="1264"/>
        <end position="1275"/>
    </location>
</feature>
<feature type="compositionally biased region" description="Basic and acidic residues" evidence="5">
    <location>
        <begin position="1390"/>
        <end position="1401"/>
    </location>
</feature>
<dbReference type="SUPFAM" id="SSF47769">
    <property type="entry name" value="SAM/Pointed domain"/>
    <property type="match status" value="1"/>
</dbReference>
<sequence>MNLVDGNASRLDTLARVAAVDHCQLSSINCEMGQKPARVSGLSLATGLEDALQDYPFEDWQLPGKYLLQLCPQSLEALTVWPLGHQELILDGVEQLRALGSKLPTENLQSLAQGLLERTQAFQSLVQGRLGNYPETPSDVLTAAVELVREAQALLSWLNRYLFSQLNDFSACQDIGVLCRELGQVLQEDCPEAEKESSILRICSHVAGICHNILSCSPEELLEQKAVLEQVQLDDPSDLEIHTTSNCLHFVSQVGAQASASSQILPGDEIVQINEQVVVGWSHKNVMKLLRGPGRVSLLLKKIPVPETPSQVPAPHPSCLLSHSHGQLCHFVFDCSQTPLDSPHLPSQSLPLTPVSPRVPSEGLFAFNLSADGSPEPSTAWTGSFPAPADSASLDTESLPTPPPAPGTVSEITAESPETSGHSDQSSTLGRKKTKGMATRLSRRRVSCRELGLPDCDGWLLLRKVPGGFMGPRWRRCWFVLKGHNLYWYRQPQDEKAEGLINISNYSLESGQDQKKKYVFLLTHDVYKPFVFAAETLSDLSMWVRHLITCISKYQTPGQAASAREEDCYSETEAEDPEEEAGSRSASVSSVASHEDIGAGQQDVGGSGSSLLSFALKQPSLAPAWSDPSPTVSPSQSPRTSIGSSADSSDRVLEGMVQGLRQGGVSLLGHPQPLTHEQWRSSFMRRNRDPHLNERAHRVRALQSTLKAKLQELRALEEVLDDPELTGAKFRQWKERNQELYSEGLSTWGGIQAQNSSSAPTSDSRANLHWREGDRAKMSENQKSWLQRPETSRKNNTYTLMGRHEEQVLISRRDIMDKKDALDIQEFITTLFVKQLLRHPTFQLLLAMLLVTNAVTIAIRTNSYLGQQHYELFSIIDDIVLTILMCEVLLGWVNGFWVFWKDGWNILNFIIVFILFTGFFIKQLNIIAVTYTLRALRLVHVCMAVEPLAKIIRVILQSVPDLANVVALILFFMLVFSVFGVTLFGAFVPKHFQNMGVALYTLFICITQDGWLDIYSDFQTDEEIAMEVGGAIYFAIFITIGAFIGLNLFVVVVTTNLEQMMKIGEEGQQRQITFSETGTDEEDFADDLPLVHCTEARKEGSGHPQEPLVGGPLCNLTEKTCDNFCLVLEAIQENLMEYKEIREELNTIVEEVRSIRYNQEQEQELLQKHASKTLSLHSESSLDMREVATQQDLISALVSREKLELDEAWADPSIEKSQARPSISMDMGSHWFLLLLLLLSRDRAFNLPIPRSDDITYSSSVTPEQRHSRAHRTDDITYSSSVTPEQRHSRAHRTDDITYSSSVTPEQRHSRAHRTDDITYSSSVTPEQRHSRAHRTDDITYSSSVTPEQRHSRAHRTDDITYSSSVTPEQRHSRAHRTDDITYSSSVTPEQRHSRAHRTDDITYSSSVTPEQRHSRAHRTDDITYSSSVTPEQRHSRAHRTDDITYSSSVTPEQRHSRAHRTDDITYSSSVTPEQRHSRAHRTDDITYSSSVTPEQRHSRAHRTDDITYSSSVTPEQRHSRAHRTDDITYSSSVTPEQRHSRAHRTDDITYSSSVTPEQRHSRAHRTDDITYSSSVTPEQRHSRAHRTDDITYSSSVTPEQRHSRAHRTDDITSTHPCHDSH</sequence>
<dbReference type="GO" id="GO:0005216">
    <property type="term" value="F:monoatomic ion channel activity"/>
    <property type="evidence" value="ECO:0007669"/>
    <property type="project" value="InterPro"/>
</dbReference>
<dbReference type="SUPFAM" id="SSF81324">
    <property type="entry name" value="Voltage-gated potassium channels"/>
    <property type="match status" value="1"/>
</dbReference>
<feature type="compositionally biased region" description="Basic and acidic residues" evidence="5">
    <location>
        <begin position="1537"/>
        <end position="1548"/>
    </location>
</feature>
<feature type="compositionally biased region" description="Basic and acidic residues" evidence="5">
    <location>
        <begin position="1579"/>
        <end position="1590"/>
    </location>
</feature>
<dbReference type="Proteomes" id="UP000710432">
    <property type="component" value="Unassembled WGS sequence"/>
</dbReference>
<evidence type="ECO:0000259" key="8">
    <source>
        <dbReference type="PROSITE" id="PS51290"/>
    </source>
</evidence>
<feature type="compositionally biased region" description="Basic and acidic residues" evidence="5">
    <location>
        <begin position="1558"/>
        <end position="1569"/>
    </location>
</feature>
<feature type="transmembrane region" description="Helical" evidence="6">
    <location>
        <begin position="879"/>
        <end position="900"/>
    </location>
</feature>
<dbReference type="InterPro" id="IPR013761">
    <property type="entry name" value="SAM/pointed_sf"/>
</dbReference>
<evidence type="ECO:0000259" key="7">
    <source>
        <dbReference type="PROSITE" id="PS50003"/>
    </source>
</evidence>
<keyword evidence="9" id="KW-0418">Kinase</keyword>
<feature type="domain" description="CRIC" evidence="8">
    <location>
        <begin position="107"/>
        <end position="193"/>
    </location>
</feature>
<dbReference type="Gene3D" id="1.20.120.350">
    <property type="entry name" value="Voltage-gated potassium channels. Chain C"/>
    <property type="match status" value="1"/>
</dbReference>
<feature type="region of interest" description="Disordered" evidence="5">
    <location>
        <begin position="623"/>
        <end position="649"/>
    </location>
</feature>
<feature type="domain" description="PH" evidence="7">
    <location>
        <begin position="453"/>
        <end position="552"/>
    </location>
</feature>
<evidence type="ECO:0000256" key="5">
    <source>
        <dbReference type="SAM" id="MobiDB-lite"/>
    </source>
</evidence>
<feature type="compositionally biased region" description="Polar residues" evidence="5">
    <location>
        <begin position="628"/>
        <end position="647"/>
    </location>
</feature>
<feature type="compositionally biased region" description="Basic and acidic residues" evidence="5">
    <location>
        <begin position="1432"/>
        <end position="1443"/>
    </location>
</feature>
<dbReference type="InterPro" id="IPR017874">
    <property type="entry name" value="CRIC_domain"/>
</dbReference>
<keyword evidence="9" id="KW-0808">Transferase</keyword>
<dbReference type="Gene3D" id="2.30.42.10">
    <property type="match status" value="1"/>
</dbReference>
<feature type="transmembrane region" description="Helical" evidence="6">
    <location>
        <begin position="936"/>
        <end position="956"/>
    </location>
</feature>
<evidence type="ECO:0000256" key="2">
    <source>
        <dbReference type="ARBA" id="ARBA00022692"/>
    </source>
</evidence>
<feature type="compositionally biased region" description="Polar residues" evidence="5">
    <location>
        <begin position="410"/>
        <end position="429"/>
    </location>
</feature>
<feature type="region of interest" description="Disordered" evidence="5">
    <location>
        <begin position="375"/>
        <end position="436"/>
    </location>
</feature>
<feature type="compositionally biased region" description="Basic and acidic residues" evidence="5">
    <location>
        <begin position="1348"/>
        <end position="1359"/>
    </location>
</feature>
<dbReference type="InterPro" id="IPR001478">
    <property type="entry name" value="PDZ"/>
</dbReference>
<dbReference type="SMART" id="SM00228">
    <property type="entry name" value="PDZ"/>
    <property type="match status" value="1"/>
</dbReference>
<dbReference type="Gene3D" id="2.30.29.30">
    <property type="entry name" value="Pleckstrin-homology domain (PH domain)/Phosphotyrosine-binding domain (PTB)"/>
    <property type="match status" value="1"/>
</dbReference>
<feature type="compositionally biased region" description="Basic and acidic residues" evidence="5">
    <location>
        <begin position="1327"/>
        <end position="1338"/>
    </location>
</feature>
<feature type="compositionally biased region" description="Acidic residues" evidence="5">
    <location>
        <begin position="568"/>
        <end position="580"/>
    </location>
</feature>
<dbReference type="InterPro" id="IPR011993">
    <property type="entry name" value="PH-like_dom_sf"/>
</dbReference>
<feature type="compositionally biased region" description="Low complexity" evidence="5">
    <location>
        <begin position="583"/>
        <end position="592"/>
    </location>
</feature>
<keyword evidence="2 6" id="KW-0812">Transmembrane</keyword>
<evidence type="ECO:0000256" key="1">
    <source>
        <dbReference type="ARBA" id="ARBA00004141"/>
    </source>
</evidence>
<dbReference type="SUPFAM" id="SSF50729">
    <property type="entry name" value="PH domain-like"/>
    <property type="match status" value="1"/>
</dbReference>
<protein>
    <submittedName>
        <fullName evidence="9">Connector enhancer of kinase suppressor of ras 1</fullName>
    </submittedName>
</protein>
<comment type="caution">
    <text evidence="9">The sequence shown here is derived from an EMBL/GenBank/DDBJ whole genome shotgun (WGS) entry which is preliminary data.</text>
</comment>
<feature type="compositionally biased region" description="Basic and acidic residues" evidence="5">
    <location>
        <begin position="1453"/>
        <end position="1464"/>
    </location>
</feature>
<evidence type="ECO:0000256" key="6">
    <source>
        <dbReference type="SAM" id="Phobius"/>
    </source>
</evidence>
<dbReference type="InterPro" id="IPR005821">
    <property type="entry name" value="Ion_trans_dom"/>
</dbReference>
<dbReference type="SMART" id="SM00233">
    <property type="entry name" value="PH"/>
    <property type="match status" value="1"/>
</dbReference>
<dbReference type="EMBL" id="JAATJU010025600">
    <property type="protein sequence ID" value="KAH0503139.1"/>
    <property type="molecule type" value="Genomic_DNA"/>
</dbReference>
<feature type="compositionally biased region" description="Basic and acidic residues" evidence="5">
    <location>
        <begin position="1306"/>
        <end position="1317"/>
    </location>
</feature>
<feature type="compositionally biased region" description="Basic and acidic residues" evidence="5">
    <location>
        <begin position="1411"/>
        <end position="1422"/>
    </location>
</feature>
<dbReference type="InterPro" id="IPR036034">
    <property type="entry name" value="PDZ_sf"/>
</dbReference>
<dbReference type="PANTHER" id="PTHR12844:SF10">
    <property type="entry name" value="CONNECTOR ENHANCER OF KINASE SUPPRESSOR OF RAS 1"/>
    <property type="match status" value="1"/>
</dbReference>
<organism evidence="9 10">
    <name type="scientific">Microtus ochrogaster</name>
    <name type="common">Prairie vole</name>
    <dbReference type="NCBI Taxonomy" id="79684"/>
    <lineage>
        <taxon>Eukaryota</taxon>
        <taxon>Metazoa</taxon>
        <taxon>Chordata</taxon>
        <taxon>Craniata</taxon>
        <taxon>Vertebrata</taxon>
        <taxon>Euteleostomi</taxon>
        <taxon>Mammalia</taxon>
        <taxon>Eutheria</taxon>
        <taxon>Euarchontoglires</taxon>
        <taxon>Glires</taxon>
        <taxon>Rodentia</taxon>
        <taxon>Myomorpha</taxon>
        <taxon>Muroidea</taxon>
        <taxon>Cricetidae</taxon>
        <taxon>Arvicolinae</taxon>
        <taxon>Microtus</taxon>
    </lineage>
</organism>
<dbReference type="GO" id="GO:0016020">
    <property type="term" value="C:membrane"/>
    <property type="evidence" value="ECO:0007669"/>
    <property type="project" value="UniProtKB-SubCell"/>
</dbReference>
<feature type="transmembrane region" description="Helical" evidence="6">
    <location>
        <begin position="841"/>
        <end position="859"/>
    </location>
</feature>
<comment type="subcellular location">
    <subcellularLocation>
        <location evidence="1">Membrane</location>
        <topology evidence="1">Multi-pass membrane protein</topology>
    </subcellularLocation>
</comment>
<feature type="compositionally biased region" description="Basic and acidic residues" evidence="5">
    <location>
        <begin position="1474"/>
        <end position="1485"/>
    </location>
</feature>
<dbReference type="PROSITE" id="PS50003">
    <property type="entry name" value="PH_DOMAIN"/>
    <property type="match status" value="1"/>
</dbReference>
<dbReference type="Pfam" id="PF10534">
    <property type="entry name" value="CRIC_ras_sig"/>
    <property type="match status" value="1"/>
</dbReference>
<name>A0A8J6KMY5_MICOH</name>
<dbReference type="Gene3D" id="1.10.287.70">
    <property type="match status" value="1"/>
</dbReference>
<keyword evidence="3 6" id="KW-1133">Transmembrane helix</keyword>
<dbReference type="SUPFAM" id="SSF50156">
    <property type="entry name" value="PDZ domain-like"/>
    <property type="match status" value="1"/>
</dbReference>
<feature type="region of interest" description="Disordered" evidence="5">
    <location>
        <begin position="561"/>
        <end position="605"/>
    </location>
</feature>
<dbReference type="Pfam" id="PF00169">
    <property type="entry name" value="PH"/>
    <property type="match status" value="1"/>
</dbReference>
<feature type="transmembrane region" description="Helical" evidence="6">
    <location>
        <begin position="962"/>
        <end position="988"/>
    </location>
</feature>
<evidence type="ECO:0000313" key="10">
    <source>
        <dbReference type="Proteomes" id="UP000710432"/>
    </source>
</evidence>
<dbReference type="InterPro" id="IPR001849">
    <property type="entry name" value="PH_domain"/>
</dbReference>
<dbReference type="Pfam" id="PF00595">
    <property type="entry name" value="PDZ"/>
    <property type="match status" value="1"/>
</dbReference>
<evidence type="ECO:0000256" key="4">
    <source>
        <dbReference type="ARBA" id="ARBA00023136"/>
    </source>
</evidence>
<evidence type="ECO:0000313" key="9">
    <source>
        <dbReference type="EMBL" id="KAH0503139.1"/>
    </source>
</evidence>
<dbReference type="CDD" id="cd06748">
    <property type="entry name" value="PDZ_CNK1_2_3-like"/>
    <property type="match status" value="1"/>
</dbReference>